<sequence>METVAAGPRRLTCTIFSPRERRRRSAVRLPGLSLRSGTISLRISVSSVAKRATL</sequence>
<accession>A0A0A9B1Q1</accession>
<organism evidence="1">
    <name type="scientific">Arundo donax</name>
    <name type="common">Giant reed</name>
    <name type="synonym">Donax arundinaceus</name>
    <dbReference type="NCBI Taxonomy" id="35708"/>
    <lineage>
        <taxon>Eukaryota</taxon>
        <taxon>Viridiplantae</taxon>
        <taxon>Streptophyta</taxon>
        <taxon>Embryophyta</taxon>
        <taxon>Tracheophyta</taxon>
        <taxon>Spermatophyta</taxon>
        <taxon>Magnoliopsida</taxon>
        <taxon>Liliopsida</taxon>
        <taxon>Poales</taxon>
        <taxon>Poaceae</taxon>
        <taxon>PACMAD clade</taxon>
        <taxon>Arundinoideae</taxon>
        <taxon>Arundineae</taxon>
        <taxon>Arundo</taxon>
    </lineage>
</organism>
<protein>
    <submittedName>
        <fullName evidence="1">Uncharacterized protein</fullName>
    </submittedName>
</protein>
<reference evidence="1" key="1">
    <citation type="submission" date="2014-09" db="EMBL/GenBank/DDBJ databases">
        <authorList>
            <person name="Magalhaes I.L.F."/>
            <person name="Oliveira U."/>
            <person name="Santos F.R."/>
            <person name="Vidigal T.H.D.A."/>
            <person name="Brescovit A.D."/>
            <person name="Santos A.J."/>
        </authorList>
    </citation>
    <scope>NUCLEOTIDE SEQUENCE</scope>
    <source>
        <tissue evidence="1">Shoot tissue taken approximately 20 cm above the soil surface</tissue>
    </source>
</reference>
<dbReference type="AlphaFoldDB" id="A0A0A9B1Q1"/>
<evidence type="ECO:0000313" key="1">
    <source>
        <dbReference type="EMBL" id="JAD57306.1"/>
    </source>
</evidence>
<name>A0A0A9B1Q1_ARUDO</name>
<proteinExistence type="predicted"/>
<dbReference type="EMBL" id="GBRH01240589">
    <property type="protein sequence ID" value="JAD57306.1"/>
    <property type="molecule type" value="Transcribed_RNA"/>
</dbReference>
<reference evidence="1" key="2">
    <citation type="journal article" date="2015" name="Data Brief">
        <title>Shoot transcriptome of the giant reed, Arundo donax.</title>
        <authorList>
            <person name="Barrero R.A."/>
            <person name="Guerrero F.D."/>
            <person name="Moolhuijzen P."/>
            <person name="Goolsby J.A."/>
            <person name="Tidwell J."/>
            <person name="Bellgard S.E."/>
            <person name="Bellgard M.I."/>
        </authorList>
    </citation>
    <scope>NUCLEOTIDE SEQUENCE</scope>
    <source>
        <tissue evidence="1">Shoot tissue taken approximately 20 cm above the soil surface</tissue>
    </source>
</reference>